<dbReference type="AlphaFoldDB" id="A0A165MEH2"/>
<organism evidence="6 7">
    <name type="scientific">Pelodictyon luteolum</name>
    <dbReference type="NCBI Taxonomy" id="1100"/>
    <lineage>
        <taxon>Bacteria</taxon>
        <taxon>Pseudomonadati</taxon>
        <taxon>Chlorobiota</taxon>
        <taxon>Chlorobiia</taxon>
        <taxon>Chlorobiales</taxon>
        <taxon>Chlorobiaceae</taxon>
        <taxon>Chlorobium/Pelodictyon group</taxon>
        <taxon>Pelodictyon</taxon>
    </lineage>
</organism>
<dbReference type="GO" id="GO:0046583">
    <property type="term" value="F:monoatomic cation efflux transmembrane transporter activity"/>
    <property type="evidence" value="ECO:0007669"/>
    <property type="project" value="TreeGrafter"/>
</dbReference>
<feature type="transmembrane region" description="Helical" evidence="5">
    <location>
        <begin position="44"/>
        <end position="67"/>
    </location>
</feature>
<comment type="subcellular location">
    <subcellularLocation>
        <location evidence="1">Membrane</location>
        <topology evidence="1">Multi-pass membrane protein</topology>
    </subcellularLocation>
</comment>
<accession>A0A165MEH2</accession>
<proteinExistence type="predicted"/>
<evidence type="ECO:0000313" key="6">
    <source>
        <dbReference type="EMBL" id="KZK75151.1"/>
    </source>
</evidence>
<comment type="caution">
    <text evidence="6">The sequence shown here is derived from an EMBL/GenBank/DDBJ whole genome shotgun (WGS) entry which is preliminary data.</text>
</comment>
<dbReference type="RefSeq" id="WP_303680707.1">
    <property type="nucleotide sequence ID" value="NZ_LVWG01000009.1"/>
</dbReference>
<keyword evidence="4 5" id="KW-0472">Membrane</keyword>
<feature type="transmembrane region" description="Helical" evidence="5">
    <location>
        <begin position="12"/>
        <end position="32"/>
    </location>
</feature>
<gene>
    <name evidence="6" type="ORF">A3K90_05370</name>
</gene>
<keyword evidence="2 5" id="KW-0812">Transmembrane</keyword>
<feature type="transmembrane region" description="Helical" evidence="5">
    <location>
        <begin position="283"/>
        <end position="304"/>
    </location>
</feature>
<evidence type="ECO:0000256" key="3">
    <source>
        <dbReference type="ARBA" id="ARBA00022989"/>
    </source>
</evidence>
<feature type="transmembrane region" description="Helical" evidence="5">
    <location>
        <begin position="198"/>
        <end position="218"/>
    </location>
</feature>
<evidence type="ECO:0000313" key="7">
    <source>
        <dbReference type="Proteomes" id="UP000076481"/>
    </source>
</evidence>
<evidence type="ECO:0000256" key="4">
    <source>
        <dbReference type="ARBA" id="ARBA00023136"/>
    </source>
</evidence>
<reference evidence="6 7" key="1">
    <citation type="submission" date="2016-03" db="EMBL/GenBank/DDBJ databases">
        <title>Speciation and ecological success in dimly lit waters: horizontal gene transfer in a green sulfur bacteria bloom unveiled by metagenomic assembly.</title>
        <authorList>
            <person name="Llorens-Mares T."/>
            <person name="Liu Z."/>
            <person name="Allen L.Z."/>
            <person name="Rusch D.B."/>
            <person name="Craig M.T."/>
            <person name="Dupont C.L."/>
            <person name="Bryant D.A."/>
            <person name="Casamayor E.O."/>
        </authorList>
    </citation>
    <scope>NUCLEOTIDE SEQUENCE [LARGE SCALE GENOMIC DNA]</scope>
    <source>
        <strain evidence="6">CIII</strain>
    </source>
</reference>
<dbReference type="Proteomes" id="UP000076481">
    <property type="component" value="Unassembled WGS sequence"/>
</dbReference>
<dbReference type="GO" id="GO:0005886">
    <property type="term" value="C:plasma membrane"/>
    <property type="evidence" value="ECO:0007669"/>
    <property type="project" value="TreeGrafter"/>
</dbReference>
<protein>
    <submittedName>
        <fullName evidence="6">C4-dicarboxylate ABC transporter</fullName>
    </submittedName>
</protein>
<feature type="transmembrane region" description="Helical" evidence="5">
    <location>
        <begin position="258"/>
        <end position="277"/>
    </location>
</feature>
<dbReference type="InterPro" id="IPR004695">
    <property type="entry name" value="SLAC1/Mae1/Ssu1/TehA"/>
</dbReference>
<dbReference type="Pfam" id="PF03595">
    <property type="entry name" value="SLAC1"/>
    <property type="match status" value="1"/>
</dbReference>
<dbReference type="EMBL" id="LVWG01000009">
    <property type="protein sequence ID" value="KZK75151.1"/>
    <property type="molecule type" value="Genomic_DNA"/>
</dbReference>
<keyword evidence="3 5" id="KW-1133">Transmembrane helix</keyword>
<name>A0A165MEH2_PELLU</name>
<dbReference type="CDD" id="cd09323">
    <property type="entry name" value="TDT_SLAC1_like"/>
    <property type="match status" value="1"/>
</dbReference>
<evidence type="ECO:0000256" key="2">
    <source>
        <dbReference type="ARBA" id="ARBA00022692"/>
    </source>
</evidence>
<feature type="transmembrane region" description="Helical" evidence="5">
    <location>
        <begin position="167"/>
        <end position="186"/>
    </location>
</feature>
<dbReference type="InterPro" id="IPR038665">
    <property type="entry name" value="Voltage-dep_anion_channel_sf"/>
</dbReference>
<feature type="transmembrane region" description="Helical" evidence="5">
    <location>
        <begin position="106"/>
        <end position="129"/>
    </location>
</feature>
<feature type="transmembrane region" description="Helical" evidence="5">
    <location>
        <begin position="79"/>
        <end position="100"/>
    </location>
</feature>
<feature type="transmembrane region" description="Helical" evidence="5">
    <location>
        <begin position="230"/>
        <end position="246"/>
    </location>
</feature>
<dbReference type="PANTHER" id="PTHR37955">
    <property type="entry name" value="TELLURITE RESISTANCE PROTEIN TEHA"/>
    <property type="match status" value="1"/>
</dbReference>
<evidence type="ECO:0000256" key="5">
    <source>
        <dbReference type="SAM" id="Phobius"/>
    </source>
</evidence>
<dbReference type="PANTHER" id="PTHR37955:SF1">
    <property type="entry name" value="DEP DOMAIN-CONTAINING PROTEIN"/>
    <property type="match status" value="1"/>
</dbReference>
<sequence length="319" mass="36157">MEKIQRLRHFPVTFFSLVLGMAGFTLAVQRSMPLAGMGSLTSDWLLYLTLSIGGVSVLAYLLKSLLYPGEVALEWAHPVLINFFPLPAIVLLIFSAVFLVRDIETARYFFMVGVFLQFTSSVAIISSWMSEPHYRISHMTPAWFIPIIGSIIVPLSGVRLGNLELSWFFFSLGLVFWIALFVIVMNRMIFHASIPERFMPTLFILFAPPALGFLAYLSLNGGQLDAFARILYYFSLYLFVLLLFRLPSLSRLEFHLSWWAYSFPIAARVLASVKMFSLTENPFFRSIAFFELAFLAIVVLFLIIRTATAMVSGSICTEE</sequence>
<dbReference type="InterPro" id="IPR052951">
    <property type="entry name" value="Tellurite_res_ion_channel"/>
</dbReference>
<dbReference type="Gene3D" id="1.50.10.150">
    <property type="entry name" value="Voltage-dependent anion channel"/>
    <property type="match status" value="1"/>
</dbReference>
<feature type="transmembrane region" description="Helical" evidence="5">
    <location>
        <begin position="141"/>
        <end position="161"/>
    </location>
</feature>
<evidence type="ECO:0000256" key="1">
    <source>
        <dbReference type="ARBA" id="ARBA00004141"/>
    </source>
</evidence>